<evidence type="ECO:0000256" key="1">
    <source>
        <dbReference type="ARBA" id="ARBA00023015"/>
    </source>
</evidence>
<feature type="region of interest" description="Disordered" evidence="4">
    <location>
        <begin position="1"/>
        <end position="40"/>
    </location>
</feature>
<dbReference type="GO" id="GO:0006351">
    <property type="term" value="P:DNA-templated transcription"/>
    <property type="evidence" value="ECO:0007669"/>
    <property type="project" value="InterPro"/>
</dbReference>
<dbReference type="RefSeq" id="XP_033429068.1">
    <property type="nucleotide sequence ID" value="XM_033567073.1"/>
</dbReference>
<keyword evidence="1" id="KW-0805">Transcription regulation</keyword>
<reference evidence="6 7" key="1">
    <citation type="submission" date="2019-08" db="EMBL/GenBank/DDBJ databases">
        <title>The genome sequence of a newly discovered highly antifungal drug resistant Aspergillus species, Aspergillus tanneri NIH 1004.</title>
        <authorList>
            <person name="Mounaud S."/>
            <person name="Singh I."/>
            <person name="Joardar V."/>
            <person name="Pakala S."/>
            <person name="Pakala S."/>
            <person name="Venepally P."/>
            <person name="Chung J.K."/>
            <person name="Losada L."/>
            <person name="Nierman W.C."/>
        </authorList>
    </citation>
    <scope>NUCLEOTIDE SEQUENCE [LARGE SCALE GENOMIC DNA]</scope>
    <source>
        <strain evidence="6 7">NIH1004</strain>
    </source>
</reference>
<proteinExistence type="predicted"/>
<evidence type="ECO:0000259" key="5">
    <source>
        <dbReference type="SMART" id="SM00906"/>
    </source>
</evidence>
<evidence type="ECO:0000313" key="7">
    <source>
        <dbReference type="Proteomes" id="UP000324241"/>
    </source>
</evidence>
<accession>A0A5M9N554</accession>
<feature type="domain" description="Xylanolytic transcriptional activator regulatory" evidence="5">
    <location>
        <begin position="451"/>
        <end position="522"/>
    </location>
</feature>
<feature type="compositionally biased region" description="Polar residues" evidence="4">
    <location>
        <begin position="1"/>
        <end position="10"/>
    </location>
</feature>
<name>A0A5M9N554_9EURO</name>
<dbReference type="AlphaFoldDB" id="A0A5M9N554"/>
<keyword evidence="3" id="KW-0539">Nucleus</keyword>
<dbReference type="GO" id="GO:0003677">
    <property type="term" value="F:DNA binding"/>
    <property type="evidence" value="ECO:0007669"/>
    <property type="project" value="InterPro"/>
</dbReference>
<evidence type="ECO:0000256" key="3">
    <source>
        <dbReference type="ARBA" id="ARBA00023242"/>
    </source>
</evidence>
<evidence type="ECO:0000256" key="4">
    <source>
        <dbReference type="SAM" id="MobiDB-lite"/>
    </source>
</evidence>
<feature type="region of interest" description="Disordered" evidence="4">
    <location>
        <begin position="648"/>
        <end position="670"/>
    </location>
</feature>
<comment type="caution">
    <text evidence="6">The sequence shown here is derived from an EMBL/GenBank/DDBJ whole genome shotgun (WGS) entry which is preliminary data.</text>
</comment>
<dbReference type="InterPro" id="IPR050987">
    <property type="entry name" value="AtrR-like"/>
</dbReference>
<evidence type="ECO:0000313" key="6">
    <source>
        <dbReference type="EMBL" id="KAA8649707.1"/>
    </source>
</evidence>
<organism evidence="6 7">
    <name type="scientific">Aspergillus tanneri</name>
    <dbReference type="NCBI Taxonomy" id="1220188"/>
    <lineage>
        <taxon>Eukaryota</taxon>
        <taxon>Fungi</taxon>
        <taxon>Dikarya</taxon>
        <taxon>Ascomycota</taxon>
        <taxon>Pezizomycotina</taxon>
        <taxon>Eurotiomycetes</taxon>
        <taxon>Eurotiomycetidae</taxon>
        <taxon>Eurotiales</taxon>
        <taxon>Aspergillaceae</taxon>
        <taxon>Aspergillus</taxon>
        <taxon>Aspergillus subgen. Circumdati</taxon>
    </lineage>
</organism>
<dbReference type="CDD" id="cd12148">
    <property type="entry name" value="fungal_TF_MHR"/>
    <property type="match status" value="1"/>
</dbReference>
<dbReference type="PANTHER" id="PTHR46910">
    <property type="entry name" value="TRANSCRIPTION FACTOR PDR1"/>
    <property type="match status" value="1"/>
</dbReference>
<gene>
    <name evidence="6" type="ORF">ATNIH1004_002381</name>
</gene>
<dbReference type="Proteomes" id="UP000324241">
    <property type="component" value="Unassembled WGS sequence"/>
</dbReference>
<dbReference type="VEuPathDB" id="FungiDB:EYZ11_003339"/>
<dbReference type="SMART" id="SM00906">
    <property type="entry name" value="Fungal_trans"/>
    <property type="match status" value="1"/>
</dbReference>
<dbReference type="Pfam" id="PF04082">
    <property type="entry name" value="Fungal_trans"/>
    <property type="match status" value="1"/>
</dbReference>
<dbReference type="EMBL" id="QUQM01000001">
    <property type="protein sequence ID" value="KAA8649707.1"/>
    <property type="molecule type" value="Genomic_DNA"/>
</dbReference>
<sequence length="936" mass="103144">MSAPISSPESNKNEAGHLPDAASLPDKERGGDDTEGTADQDLEYATPLRLIIGMCTLSLSTLIAALDLGIVATAIAKITSDFHALDGPTTSELSEPPAVFLDPVIRVSNPGARGKKQTTVRRNTGQNVRFPTPKVSLPISRQWPRRCRENWLRSKAQVQADTATMFGHRCPRVSAAHCDPFRPCSLCVRAKVDCRPVPAGQTRKDSFRNSKRILRNRQQQSNSSVADTANELQDIDCLGNHSPAAGEGRNIAHGCTDVHSSRPSIDCDESESAIGIAQKLFELGRQHIDEQATSAIPGYRASTGAVGGRTATVGQRLPISSILAAQLPPVELVYVLLEDYFDAIHWFSLAVYEPKFRKRLQSIADGFAYPSEKPFLLLLAVMLGMGAWYRSQRSTTGPAADDIDWRTWSADLLKLVESNVVELMDQPSVTAAQTCILLGSHHVYHGRPNFSFSLLGATIKISQASGLHREPARGNFEDIEERKRVWWTIYTWDRFASITYGRPLGINDKDCNLNMPADVLENPYFIAPRSDRGYTVCYSTYQRELNRLYLITSSALEAIFGSRTSGSSKELAGDAYLAMVRDTTQKLQRWRSQLPDHLVLDPQRDFEPTSSLDLRAHALQSLSLDLTYNNLLIVLHRPLLARQVDHISTSTQSPGRSEADSPICRSTAASSGPTNIPFEAVPSRTPIASSVYWLNAALRTSQVTELPVLAQLATDSHLVAFLAINLFNAAIVLAVIALSDPLSDTAQAVKRTMTRILRLQDVLGKRSALSKQSVTVLRNVVTLLLRRETDAILGPITGTDQHMSHQALAGTPLLSVEDTLRLPLDAMLDVSDPLAGRQAWPDLDRAHRLNDSLTSVQYALRPGDDRSFNLHAGGDGYRPREVLQESMRPDDVWQLSAEHDSNHPDVPPVAIENNYDGNGERGLYWLWDLAWNGVDM</sequence>
<evidence type="ECO:0000256" key="2">
    <source>
        <dbReference type="ARBA" id="ARBA00023163"/>
    </source>
</evidence>
<protein>
    <recommendedName>
        <fullName evidence="5">Xylanolytic transcriptional activator regulatory domain-containing protein</fullName>
    </recommendedName>
</protein>
<dbReference type="InterPro" id="IPR007219">
    <property type="entry name" value="XnlR_reg_dom"/>
</dbReference>
<dbReference type="GO" id="GO:0003700">
    <property type="term" value="F:DNA-binding transcription factor activity"/>
    <property type="evidence" value="ECO:0007669"/>
    <property type="project" value="InterPro"/>
</dbReference>
<keyword evidence="2" id="KW-0804">Transcription</keyword>
<dbReference type="GeneID" id="54325083"/>
<dbReference type="PANTHER" id="PTHR46910:SF8">
    <property type="entry name" value="ZN(II)2CYS6 TRANSCRIPTION FACTOR (EUROFUNG)"/>
    <property type="match status" value="1"/>
</dbReference>
<dbReference type="GO" id="GO:0008270">
    <property type="term" value="F:zinc ion binding"/>
    <property type="evidence" value="ECO:0007669"/>
    <property type="project" value="InterPro"/>
</dbReference>
<dbReference type="OrthoDB" id="6486656at2759"/>